<comment type="catalytic activity">
    <reaction evidence="9 10">
        <text>L-glutamine + H2O = L-glutamate + NH4(+)</text>
        <dbReference type="Rhea" id="RHEA:15889"/>
        <dbReference type="ChEBI" id="CHEBI:15377"/>
        <dbReference type="ChEBI" id="CHEBI:28938"/>
        <dbReference type="ChEBI" id="CHEBI:29985"/>
        <dbReference type="ChEBI" id="CHEBI:58359"/>
        <dbReference type="EC" id="3.5.1.2"/>
    </reaction>
</comment>
<evidence type="ECO:0000313" key="13">
    <source>
        <dbReference type="EMBL" id="WOO39567.1"/>
    </source>
</evidence>
<dbReference type="Proteomes" id="UP001304300">
    <property type="component" value="Chromosome"/>
</dbReference>
<feature type="active site" evidence="10 11">
    <location>
        <position position="188"/>
    </location>
</feature>
<accession>A0AAQ3L6I3</accession>
<dbReference type="SUPFAM" id="SSF52317">
    <property type="entry name" value="Class I glutamine amidotransferase-like"/>
    <property type="match status" value="1"/>
</dbReference>
<evidence type="ECO:0000256" key="3">
    <source>
        <dbReference type="ARBA" id="ARBA00022605"/>
    </source>
</evidence>
<evidence type="ECO:0000256" key="8">
    <source>
        <dbReference type="ARBA" id="ARBA00047838"/>
    </source>
</evidence>
<evidence type="ECO:0000256" key="9">
    <source>
        <dbReference type="ARBA" id="ARBA00049534"/>
    </source>
</evidence>
<dbReference type="HAMAP" id="MF_00278">
    <property type="entry name" value="HisH"/>
    <property type="match status" value="1"/>
</dbReference>
<dbReference type="Gene3D" id="3.40.50.880">
    <property type="match status" value="1"/>
</dbReference>
<dbReference type="Pfam" id="PF00117">
    <property type="entry name" value="GATase"/>
    <property type="match status" value="1"/>
</dbReference>
<comment type="function">
    <text evidence="10">IGPS catalyzes the conversion of PRFAR and glutamine to IGP, AICAR and glutamate. The HisH subunit catalyzes the hydrolysis of glutamine to glutamate and ammonia as part of the synthesis of IGP and AICAR. The resulting ammonia molecule is channeled to the active site of HisF.</text>
</comment>
<evidence type="ECO:0000256" key="2">
    <source>
        <dbReference type="ARBA" id="ARBA00011152"/>
    </source>
</evidence>
<dbReference type="PROSITE" id="PS51273">
    <property type="entry name" value="GATASE_TYPE_1"/>
    <property type="match status" value="1"/>
</dbReference>
<evidence type="ECO:0000256" key="4">
    <source>
        <dbReference type="ARBA" id="ARBA00022801"/>
    </source>
</evidence>
<dbReference type="KEGG" id="puo:RZN69_13165"/>
<keyword evidence="3 10" id="KW-0028">Amino-acid biosynthesis</keyword>
<protein>
    <recommendedName>
        <fullName evidence="10">Imidazole glycerol phosphate synthase subunit HisH</fullName>
        <ecNumber evidence="10">4.3.2.10</ecNumber>
    </recommendedName>
    <alternativeName>
        <fullName evidence="10">IGP synthase glutaminase subunit</fullName>
        <ecNumber evidence="10">3.5.1.2</ecNumber>
    </alternativeName>
    <alternativeName>
        <fullName evidence="10">IGP synthase subunit HisH</fullName>
    </alternativeName>
    <alternativeName>
        <fullName evidence="10">ImGP synthase subunit HisH</fullName>
        <shortName evidence="10">IGPS subunit HisH</shortName>
    </alternativeName>
</protein>
<evidence type="ECO:0000256" key="1">
    <source>
        <dbReference type="ARBA" id="ARBA00005091"/>
    </source>
</evidence>
<dbReference type="GO" id="GO:0000107">
    <property type="term" value="F:imidazoleglycerol-phosphate synthase activity"/>
    <property type="evidence" value="ECO:0007669"/>
    <property type="project" value="UniProtKB-UniRule"/>
</dbReference>
<keyword evidence="4 10" id="KW-0378">Hydrolase</keyword>
<keyword evidence="5 10" id="KW-0315">Glutamine amidotransferase</keyword>
<keyword evidence="14" id="KW-1185">Reference proteome</keyword>
<organism evidence="13 14">
    <name type="scientific">Rubellicoccus peritrichatus</name>
    <dbReference type="NCBI Taxonomy" id="3080537"/>
    <lineage>
        <taxon>Bacteria</taxon>
        <taxon>Pseudomonadati</taxon>
        <taxon>Verrucomicrobiota</taxon>
        <taxon>Opitutia</taxon>
        <taxon>Puniceicoccales</taxon>
        <taxon>Cerasicoccaceae</taxon>
        <taxon>Rubellicoccus</taxon>
    </lineage>
</organism>
<feature type="active site" evidence="10 11">
    <location>
        <position position="190"/>
    </location>
</feature>
<comment type="catalytic activity">
    <reaction evidence="8 10">
        <text>5-[(5-phospho-1-deoxy-D-ribulos-1-ylimino)methylamino]-1-(5-phospho-beta-D-ribosyl)imidazole-4-carboxamide + L-glutamine = D-erythro-1-(imidazol-4-yl)glycerol 3-phosphate + 5-amino-1-(5-phospho-beta-D-ribosyl)imidazole-4-carboxamide + L-glutamate + H(+)</text>
        <dbReference type="Rhea" id="RHEA:24793"/>
        <dbReference type="ChEBI" id="CHEBI:15378"/>
        <dbReference type="ChEBI" id="CHEBI:29985"/>
        <dbReference type="ChEBI" id="CHEBI:58278"/>
        <dbReference type="ChEBI" id="CHEBI:58359"/>
        <dbReference type="ChEBI" id="CHEBI:58475"/>
        <dbReference type="ChEBI" id="CHEBI:58525"/>
        <dbReference type="EC" id="4.3.2.10"/>
    </reaction>
</comment>
<dbReference type="GO" id="GO:0000105">
    <property type="term" value="P:L-histidine biosynthetic process"/>
    <property type="evidence" value="ECO:0007669"/>
    <property type="project" value="UniProtKB-UniRule"/>
</dbReference>
<dbReference type="InterPro" id="IPR029062">
    <property type="entry name" value="Class_I_gatase-like"/>
</dbReference>
<evidence type="ECO:0000256" key="7">
    <source>
        <dbReference type="ARBA" id="ARBA00023239"/>
    </source>
</evidence>
<comment type="pathway">
    <text evidence="1 10">Amino-acid biosynthesis; L-histidine biosynthesis; L-histidine from 5-phospho-alpha-D-ribose 1-diphosphate: step 5/9.</text>
</comment>
<dbReference type="RefSeq" id="WP_317831508.1">
    <property type="nucleotide sequence ID" value="NZ_CP136920.1"/>
</dbReference>
<dbReference type="EMBL" id="CP136920">
    <property type="protein sequence ID" value="WOO39567.1"/>
    <property type="molecule type" value="Genomic_DNA"/>
</dbReference>
<keyword evidence="6 10" id="KW-0368">Histidine biosynthesis</keyword>
<comment type="subcellular location">
    <subcellularLocation>
        <location evidence="10">Cytoplasm</location>
    </subcellularLocation>
</comment>
<feature type="domain" description="Glutamine amidotransferase" evidence="12">
    <location>
        <begin position="7"/>
        <end position="204"/>
    </location>
</feature>
<dbReference type="GO" id="GO:0005737">
    <property type="term" value="C:cytoplasm"/>
    <property type="evidence" value="ECO:0007669"/>
    <property type="project" value="UniProtKB-SubCell"/>
</dbReference>
<gene>
    <name evidence="10 13" type="primary">hisH</name>
    <name evidence="13" type="ORF">RZN69_13165</name>
</gene>
<evidence type="ECO:0000259" key="12">
    <source>
        <dbReference type="Pfam" id="PF00117"/>
    </source>
</evidence>
<comment type="subunit">
    <text evidence="2 10">Heterodimer of HisH and HisF.</text>
</comment>
<name>A0AAQ3L6I3_9BACT</name>
<dbReference type="PIRSF" id="PIRSF000495">
    <property type="entry name" value="Amidotransf_hisH"/>
    <property type="match status" value="1"/>
</dbReference>
<dbReference type="AlphaFoldDB" id="A0AAQ3L6I3"/>
<dbReference type="NCBIfam" id="TIGR01855">
    <property type="entry name" value="IMP_synth_hisH"/>
    <property type="match status" value="1"/>
</dbReference>
<keyword evidence="10" id="KW-0963">Cytoplasm</keyword>
<dbReference type="GO" id="GO:0016829">
    <property type="term" value="F:lyase activity"/>
    <property type="evidence" value="ECO:0007669"/>
    <property type="project" value="UniProtKB-KW"/>
</dbReference>
<dbReference type="CDD" id="cd01748">
    <property type="entry name" value="GATase1_IGP_Synthase"/>
    <property type="match status" value="1"/>
</dbReference>
<sequence>MKRPDIVVIDPGMGNLRSVTKAWEHAGASVRLLDSPDDVGQPEALVFPGQGGMSHCMQALAASGFDVFIKDWIEADRPFFGICLGLQALFESSDEGETAGLGVFSGSVRRFQLGREYKIPHMGWNAAQFRDEETPVDRGLSRTGDQFYFVHSYHVETADKSLIWSETDYGYRFVSAINRGRCYATQFHPEKSQTKGLQIYRNFVDSL</sequence>
<evidence type="ECO:0000256" key="5">
    <source>
        <dbReference type="ARBA" id="ARBA00022962"/>
    </source>
</evidence>
<evidence type="ECO:0000256" key="10">
    <source>
        <dbReference type="HAMAP-Rule" id="MF_00278"/>
    </source>
</evidence>
<proteinExistence type="inferred from homology"/>
<dbReference type="PANTHER" id="PTHR42701:SF1">
    <property type="entry name" value="IMIDAZOLE GLYCEROL PHOSPHATE SYNTHASE SUBUNIT HISH"/>
    <property type="match status" value="1"/>
</dbReference>
<dbReference type="GO" id="GO:0004359">
    <property type="term" value="F:glutaminase activity"/>
    <property type="evidence" value="ECO:0007669"/>
    <property type="project" value="UniProtKB-EC"/>
</dbReference>
<dbReference type="EC" id="4.3.2.10" evidence="10"/>
<evidence type="ECO:0000313" key="14">
    <source>
        <dbReference type="Proteomes" id="UP001304300"/>
    </source>
</evidence>
<evidence type="ECO:0000256" key="11">
    <source>
        <dbReference type="PIRSR" id="PIRSR000495-1"/>
    </source>
</evidence>
<feature type="active site" description="Nucleophile" evidence="10 11">
    <location>
        <position position="83"/>
    </location>
</feature>
<reference evidence="13 14" key="1">
    <citation type="submission" date="2023-10" db="EMBL/GenBank/DDBJ databases">
        <title>Rubellicoccus peritrichatus gen. nov., sp. nov., isolated from an algae of coral reef tank.</title>
        <authorList>
            <person name="Luo J."/>
        </authorList>
    </citation>
    <scope>NUCLEOTIDE SEQUENCE [LARGE SCALE GENOMIC DNA]</scope>
    <source>
        <strain evidence="13 14">CR14</strain>
    </source>
</reference>
<dbReference type="PANTHER" id="PTHR42701">
    <property type="entry name" value="IMIDAZOLE GLYCEROL PHOSPHATE SYNTHASE SUBUNIT HISH"/>
    <property type="match status" value="1"/>
</dbReference>
<dbReference type="InterPro" id="IPR010139">
    <property type="entry name" value="Imidazole-glycPsynth_HisH"/>
</dbReference>
<dbReference type="EC" id="3.5.1.2" evidence="10"/>
<evidence type="ECO:0000256" key="6">
    <source>
        <dbReference type="ARBA" id="ARBA00023102"/>
    </source>
</evidence>
<dbReference type="InterPro" id="IPR017926">
    <property type="entry name" value="GATASE"/>
</dbReference>
<keyword evidence="7 10" id="KW-0456">Lyase</keyword>